<dbReference type="Proteomes" id="UP000314294">
    <property type="component" value="Unassembled WGS sequence"/>
</dbReference>
<dbReference type="EMBL" id="SRLO01000890">
    <property type="protein sequence ID" value="TNN44659.1"/>
    <property type="molecule type" value="Genomic_DNA"/>
</dbReference>
<dbReference type="AlphaFoldDB" id="A0A4Z2FU51"/>
<feature type="region of interest" description="Disordered" evidence="1">
    <location>
        <begin position="34"/>
        <end position="81"/>
    </location>
</feature>
<evidence type="ECO:0000256" key="1">
    <source>
        <dbReference type="SAM" id="MobiDB-lite"/>
    </source>
</evidence>
<sequence length="81" mass="8993">MRISGELRPAAQDAARFIHRPTQAFLQQVGLSDVHREAVQDPPRLGGNLPGEESDGERSSVARHVVFPEQNLPRTQALRVK</sequence>
<accession>A0A4Z2FU51</accession>
<keyword evidence="3" id="KW-1185">Reference proteome</keyword>
<gene>
    <name evidence="2" type="ORF">EYF80_045135</name>
</gene>
<protein>
    <submittedName>
        <fullName evidence="2">Uncharacterized protein</fullName>
    </submittedName>
</protein>
<evidence type="ECO:0000313" key="2">
    <source>
        <dbReference type="EMBL" id="TNN44659.1"/>
    </source>
</evidence>
<proteinExistence type="predicted"/>
<comment type="caution">
    <text evidence="2">The sequence shown here is derived from an EMBL/GenBank/DDBJ whole genome shotgun (WGS) entry which is preliminary data.</text>
</comment>
<evidence type="ECO:0000313" key="3">
    <source>
        <dbReference type="Proteomes" id="UP000314294"/>
    </source>
</evidence>
<reference evidence="2 3" key="1">
    <citation type="submission" date="2019-03" db="EMBL/GenBank/DDBJ databases">
        <title>First draft genome of Liparis tanakae, snailfish: a comprehensive survey of snailfish specific genes.</title>
        <authorList>
            <person name="Kim W."/>
            <person name="Song I."/>
            <person name="Jeong J.-H."/>
            <person name="Kim D."/>
            <person name="Kim S."/>
            <person name="Ryu S."/>
            <person name="Song J.Y."/>
            <person name="Lee S.K."/>
        </authorList>
    </citation>
    <scope>NUCLEOTIDE SEQUENCE [LARGE SCALE GENOMIC DNA]</scope>
    <source>
        <tissue evidence="2">Muscle</tissue>
    </source>
</reference>
<name>A0A4Z2FU51_9TELE</name>
<organism evidence="2 3">
    <name type="scientific">Liparis tanakae</name>
    <name type="common">Tanaka's snailfish</name>
    <dbReference type="NCBI Taxonomy" id="230148"/>
    <lineage>
        <taxon>Eukaryota</taxon>
        <taxon>Metazoa</taxon>
        <taxon>Chordata</taxon>
        <taxon>Craniata</taxon>
        <taxon>Vertebrata</taxon>
        <taxon>Euteleostomi</taxon>
        <taxon>Actinopterygii</taxon>
        <taxon>Neopterygii</taxon>
        <taxon>Teleostei</taxon>
        <taxon>Neoteleostei</taxon>
        <taxon>Acanthomorphata</taxon>
        <taxon>Eupercaria</taxon>
        <taxon>Perciformes</taxon>
        <taxon>Cottioidei</taxon>
        <taxon>Cottales</taxon>
        <taxon>Liparidae</taxon>
        <taxon>Liparis</taxon>
    </lineage>
</organism>